<dbReference type="GO" id="GO:0005758">
    <property type="term" value="C:mitochondrial intermembrane space"/>
    <property type="evidence" value="ECO:0007669"/>
    <property type="project" value="UniProtKB-SubCell"/>
</dbReference>
<gene>
    <name evidence="11" type="ORF">KQ657_003876</name>
</gene>
<dbReference type="Proteomes" id="UP000790833">
    <property type="component" value="Unassembled WGS sequence"/>
</dbReference>
<dbReference type="PANTHER" id="PTHR12645:SF0">
    <property type="entry name" value="FAD-LINKED SULFHYDRYL OXIDASE ALR"/>
    <property type="match status" value="1"/>
</dbReference>
<evidence type="ECO:0000256" key="3">
    <source>
        <dbReference type="ARBA" id="ARBA00022630"/>
    </source>
</evidence>
<keyword evidence="7" id="KW-1015">Disulfide bond</keyword>
<organism evidence="11 12">
    <name type="scientific">Scheffersomyces spartinae</name>
    <dbReference type="NCBI Taxonomy" id="45513"/>
    <lineage>
        <taxon>Eukaryota</taxon>
        <taxon>Fungi</taxon>
        <taxon>Dikarya</taxon>
        <taxon>Ascomycota</taxon>
        <taxon>Saccharomycotina</taxon>
        <taxon>Pichiomycetes</taxon>
        <taxon>Debaryomycetaceae</taxon>
        <taxon>Scheffersomyces</taxon>
    </lineage>
</organism>
<evidence type="ECO:0000256" key="1">
    <source>
        <dbReference type="ARBA" id="ARBA00001974"/>
    </source>
</evidence>
<accession>A0A9P7VCL6</accession>
<dbReference type="Pfam" id="PF04777">
    <property type="entry name" value="Evr1_Alr"/>
    <property type="match status" value="1"/>
</dbReference>
<keyword evidence="4 8" id="KW-0274">FAD</keyword>
<evidence type="ECO:0000256" key="5">
    <source>
        <dbReference type="ARBA" id="ARBA00023002"/>
    </source>
</evidence>
<dbReference type="Gene3D" id="4.10.320.60">
    <property type="match status" value="1"/>
</dbReference>
<dbReference type="InterPro" id="IPR036774">
    <property type="entry name" value="ERV/ALR_sulphydryl_oxid_sf"/>
</dbReference>
<sequence>MKTEVEKKKESPSVGVSGRKIIYDKDGKPCRTCNTLQDFQFATQGGSVAPTFNVKKPLKKNHPDTTSTDTVAGGYTKDQPPDVEQLGKSSWTLLHSVAATYPETPTSKQQADMKQFILLFGNFYPCWFCGKDFQEYIEANEVQTATQDDLGKWLCIAHNAVNKKIGKAEFDCNLWKQRWKDGWEK</sequence>
<dbReference type="Gene3D" id="1.20.120.310">
    <property type="entry name" value="ERV/ALR sulfhydryl oxidase domain"/>
    <property type="match status" value="1"/>
</dbReference>
<dbReference type="GO" id="GO:0016971">
    <property type="term" value="F:flavin-dependent sulfhydryl oxidase activity"/>
    <property type="evidence" value="ECO:0007669"/>
    <property type="project" value="InterPro"/>
</dbReference>
<evidence type="ECO:0000256" key="8">
    <source>
        <dbReference type="RuleBase" id="RU371123"/>
    </source>
</evidence>
<name>A0A9P7VCL6_9ASCO</name>
<evidence type="ECO:0000256" key="2">
    <source>
        <dbReference type="ARBA" id="ARBA00004569"/>
    </source>
</evidence>
<evidence type="ECO:0000256" key="6">
    <source>
        <dbReference type="ARBA" id="ARBA00023128"/>
    </source>
</evidence>
<comment type="caution">
    <text evidence="11">The sequence shown here is derived from an EMBL/GenBank/DDBJ whole genome shotgun (WGS) entry which is preliminary data.</text>
</comment>
<dbReference type="RefSeq" id="XP_043050895.1">
    <property type="nucleotide sequence ID" value="XM_043194571.1"/>
</dbReference>
<dbReference type="GO" id="GO:0050660">
    <property type="term" value="F:flavin adenine dinucleotide binding"/>
    <property type="evidence" value="ECO:0007669"/>
    <property type="project" value="TreeGrafter"/>
</dbReference>
<evidence type="ECO:0000256" key="4">
    <source>
        <dbReference type="ARBA" id="ARBA00022827"/>
    </source>
</evidence>
<evidence type="ECO:0000259" key="10">
    <source>
        <dbReference type="PROSITE" id="PS51324"/>
    </source>
</evidence>
<evidence type="ECO:0000313" key="11">
    <source>
        <dbReference type="EMBL" id="KAG7195348.1"/>
    </source>
</evidence>
<dbReference type="GeneID" id="66117250"/>
<dbReference type="PANTHER" id="PTHR12645">
    <property type="entry name" value="ALR/ERV"/>
    <property type="match status" value="1"/>
</dbReference>
<evidence type="ECO:0000256" key="7">
    <source>
        <dbReference type="ARBA" id="ARBA00023157"/>
    </source>
</evidence>
<dbReference type="FunFam" id="1.20.120.310:FF:000003">
    <property type="entry name" value="Sulfhydryl oxidase"/>
    <property type="match status" value="1"/>
</dbReference>
<proteinExistence type="predicted"/>
<evidence type="ECO:0000256" key="9">
    <source>
        <dbReference type="SAM" id="MobiDB-lite"/>
    </source>
</evidence>
<dbReference type="EC" id="1.8.3.2" evidence="8"/>
<comment type="catalytic activity">
    <reaction evidence="8">
        <text>2 R'C(R)SH + O2 = R'C(R)S-S(R)CR' + H2O2</text>
        <dbReference type="Rhea" id="RHEA:17357"/>
        <dbReference type="ChEBI" id="CHEBI:15379"/>
        <dbReference type="ChEBI" id="CHEBI:16240"/>
        <dbReference type="ChEBI" id="CHEBI:16520"/>
        <dbReference type="ChEBI" id="CHEBI:17412"/>
        <dbReference type="EC" id="1.8.3.2"/>
    </reaction>
</comment>
<keyword evidence="12" id="KW-1185">Reference proteome</keyword>
<feature type="domain" description="ERV/ALR sulfhydryl oxidase" evidence="10">
    <location>
        <begin position="79"/>
        <end position="179"/>
    </location>
</feature>
<dbReference type="InterPro" id="IPR039799">
    <property type="entry name" value="ALR/ERV"/>
</dbReference>
<protein>
    <recommendedName>
        <fullName evidence="8">Sulfhydryl oxidase</fullName>
        <ecNumber evidence="8">1.8.3.2</ecNumber>
    </recommendedName>
</protein>
<keyword evidence="6" id="KW-0496">Mitochondrion</keyword>
<evidence type="ECO:0000313" key="12">
    <source>
        <dbReference type="Proteomes" id="UP000790833"/>
    </source>
</evidence>
<dbReference type="SUPFAM" id="SSF69000">
    <property type="entry name" value="FAD-dependent thiol oxidase"/>
    <property type="match status" value="1"/>
</dbReference>
<dbReference type="OrthoDB" id="17199at2759"/>
<dbReference type="AlphaFoldDB" id="A0A9P7VCL6"/>
<reference evidence="11" key="1">
    <citation type="submission" date="2021-03" db="EMBL/GenBank/DDBJ databases">
        <authorList>
            <person name="Palmer J.M."/>
        </authorList>
    </citation>
    <scope>NUCLEOTIDE SEQUENCE</scope>
    <source>
        <strain evidence="11">ARV_011</strain>
    </source>
</reference>
<feature type="region of interest" description="Disordered" evidence="9">
    <location>
        <begin position="47"/>
        <end position="80"/>
    </location>
</feature>
<dbReference type="InterPro" id="IPR017905">
    <property type="entry name" value="ERV/ALR_sulphydryl_oxidase"/>
</dbReference>
<dbReference type="PROSITE" id="PS51324">
    <property type="entry name" value="ERV_ALR"/>
    <property type="match status" value="1"/>
</dbReference>
<comment type="subcellular location">
    <subcellularLocation>
        <location evidence="2">Mitochondrion intermembrane space</location>
    </subcellularLocation>
</comment>
<keyword evidence="3 8" id="KW-0285">Flavoprotein</keyword>
<comment type="cofactor">
    <cofactor evidence="1 8">
        <name>FAD</name>
        <dbReference type="ChEBI" id="CHEBI:57692"/>
    </cofactor>
</comment>
<dbReference type="EMBL" id="JAHMUF010000004">
    <property type="protein sequence ID" value="KAG7195348.1"/>
    <property type="molecule type" value="Genomic_DNA"/>
</dbReference>
<keyword evidence="5 8" id="KW-0560">Oxidoreductase</keyword>